<dbReference type="GO" id="GO:0016831">
    <property type="term" value="F:carboxy-lyase activity"/>
    <property type="evidence" value="ECO:0007669"/>
    <property type="project" value="UniProtKB-KW"/>
</dbReference>
<keyword evidence="8" id="KW-0032">Aminotransferase</keyword>
<dbReference type="PANTHER" id="PTHR11999:SF70">
    <property type="entry name" value="MIP05841P"/>
    <property type="match status" value="1"/>
</dbReference>
<dbReference type="GO" id="GO:0030170">
    <property type="term" value="F:pyridoxal phosphate binding"/>
    <property type="evidence" value="ECO:0007669"/>
    <property type="project" value="InterPro"/>
</dbReference>
<protein>
    <submittedName>
        <fullName evidence="8">Aminotransferase class I/II-fold pyridoxal phosphate-dependent enzyme</fullName>
    </submittedName>
</protein>
<feature type="modified residue" description="N6-(pyridoxal phosphate)lysine" evidence="6">
    <location>
        <position position="299"/>
    </location>
</feature>
<dbReference type="AlphaFoldDB" id="A0AAW9RF29"/>
<dbReference type="InterPro" id="IPR010977">
    <property type="entry name" value="Aromatic_deC"/>
</dbReference>
<dbReference type="RefSeq" id="WP_354695337.1">
    <property type="nucleotide sequence ID" value="NZ_JAZHOG010000006.1"/>
</dbReference>
<evidence type="ECO:0000313" key="9">
    <source>
        <dbReference type="Proteomes" id="UP001359886"/>
    </source>
</evidence>
<dbReference type="Gene3D" id="3.90.1150.10">
    <property type="entry name" value="Aspartate Aminotransferase, domain 1"/>
    <property type="match status" value="1"/>
</dbReference>
<sequence>MTESSTLRHNPFAFDAETMRRLGYRVVDRVVERMLHAEDVRPVDPDKGLDDVAPLRRPMPDAPQNPEQVVEQAIDDIFGNTMNLMHPRFYAYMPAPGNLISALADFMASGFNVFAGITPHNHAAFEVERQTVDWLGGRFGWDFPSSGLFVSGGSAANLTALALARHHQLNDDMTGAVVYCSDQTHSSIERSMYVLGFQPDQLRLIKCDADLRLDPEALEQAVRTDLEAGLKPLCVVGNAGTTNTGAVDPLSELADVCERHDLWFHVDAAYGGGAVLTPQTRTLFAGIDRAHTIAVDPHKWLFQPFECAVILGREQSWFTDTFRVLPAYLRDTDVTGEVCNYRDMGAQLTRSFKALKLWLSLQVYGVDTFIAAVEHGLAIARYAEQRAAALPGFEVTTPATLGVLTCRWIGDADARPDDSELNRVNHRLAQALTRTGFTYVTTTDLGSRTVLRFCPIHPAATERDIDETFDRLQKLAVNPAVA</sequence>
<evidence type="ECO:0000256" key="2">
    <source>
        <dbReference type="ARBA" id="ARBA00009533"/>
    </source>
</evidence>
<evidence type="ECO:0000256" key="7">
    <source>
        <dbReference type="RuleBase" id="RU000382"/>
    </source>
</evidence>
<dbReference type="InterPro" id="IPR015421">
    <property type="entry name" value="PyrdxlP-dep_Trfase_major"/>
</dbReference>
<organism evidence="8 9">
    <name type="scientific">Elongatibacter sediminis</name>
    <dbReference type="NCBI Taxonomy" id="3119006"/>
    <lineage>
        <taxon>Bacteria</taxon>
        <taxon>Pseudomonadati</taxon>
        <taxon>Pseudomonadota</taxon>
        <taxon>Gammaproteobacteria</taxon>
        <taxon>Chromatiales</taxon>
        <taxon>Wenzhouxiangellaceae</taxon>
        <taxon>Elongatibacter</taxon>
    </lineage>
</organism>
<evidence type="ECO:0000256" key="3">
    <source>
        <dbReference type="ARBA" id="ARBA00022793"/>
    </source>
</evidence>
<comment type="similarity">
    <text evidence="2 7">Belongs to the group II decarboxylase family.</text>
</comment>
<dbReference type="Pfam" id="PF00282">
    <property type="entry name" value="Pyridoxal_deC"/>
    <property type="match status" value="1"/>
</dbReference>
<proteinExistence type="inferred from homology"/>
<dbReference type="PANTHER" id="PTHR11999">
    <property type="entry name" value="GROUP II PYRIDOXAL-5-PHOSPHATE DECARBOXYLASE"/>
    <property type="match status" value="1"/>
</dbReference>
<dbReference type="PRINTS" id="PR00800">
    <property type="entry name" value="YHDCRBOXLASE"/>
</dbReference>
<evidence type="ECO:0000313" key="8">
    <source>
        <dbReference type="EMBL" id="MEJ8568014.1"/>
    </source>
</evidence>
<dbReference type="InterPro" id="IPR002129">
    <property type="entry name" value="PyrdxlP-dep_de-COase"/>
</dbReference>
<keyword evidence="4 6" id="KW-0663">Pyridoxal phosphate</keyword>
<dbReference type="SUPFAM" id="SSF53383">
    <property type="entry name" value="PLP-dependent transferases"/>
    <property type="match status" value="1"/>
</dbReference>
<name>A0AAW9RF29_9GAMM</name>
<keyword evidence="8" id="KW-0808">Transferase</keyword>
<dbReference type="GO" id="GO:0019752">
    <property type="term" value="P:carboxylic acid metabolic process"/>
    <property type="evidence" value="ECO:0007669"/>
    <property type="project" value="InterPro"/>
</dbReference>
<dbReference type="GO" id="GO:0006520">
    <property type="term" value="P:amino acid metabolic process"/>
    <property type="evidence" value="ECO:0007669"/>
    <property type="project" value="InterPro"/>
</dbReference>
<evidence type="ECO:0000256" key="1">
    <source>
        <dbReference type="ARBA" id="ARBA00001933"/>
    </source>
</evidence>
<comment type="cofactor">
    <cofactor evidence="1 6 7">
        <name>pyridoxal 5'-phosphate</name>
        <dbReference type="ChEBI" id="CHEBI:597326"/>
    </cofactor>
</comment>
<dbReference type="GO" id="GO:0008483">
    <property type="term" value="F:transaminase activity"/>
    <property type="evidence" value="ECO:0007669"/>
    <property type="project" value="UniProtKB-KW"/>
</dbReference>
<gene>
    <name evidence="8" type="ORF">V3330_10290</name>
</gene>
<evidence type="ECO:0000256" key="4">
    <source>
        <dbReference type="ARBA" id="ARBA00022898"/>
    </source>
</evidence>
<keyword evidence="9" id="KW-1185">Reference proteome</keyword>
<dbReference type="InterPro" id="IPR015424">
    <property type="entry name" value="PyrdxlP-dep_Trfase"/>
</dbReference>
<evidence type="ECO:0000256" key="5">
    <source>
        <dbReference type="ARBA" id="ARBA00023239"/>
    </source>
</evidence>
<dbReference type="EMBL" id="JAZHOG010000006">
    <property type="protein sequence ID" value="MEJ8568014.1"/>
    <property type="molecule type" value="Genomic_DNA"/>
</dbReference>
<comment type="caution">
    <text evidence="8">The sequence shown here is derived from an EMBL/GenBank/DDBJ whole genome shotgun (WGS) entry which is preliminary data.</text>
</comment>
<dbReference type="Gene3D" id="3.40.640.10">
    <property type="entry name" value="Type I PLP-dependent aspartate aminotransferase-like (Major domain)"/>
    <property type="match status" value="1"/>
</dbReference>
<evidence type="ECO:0000256" key="6">
    <source>
        <dbReference type="PIRSR" id="PIRSR602129-50"/>
    </source>
</evidence>
<keyword evidence="5 7" id="KW-0456">Lyase</keyword>
<keyword evidence="3" id="KW-0210">Decarboxylase</keyword>
<dbReference type="Proteomes" id="UP001359886">
    <property type="component" value="Unassembled WGS sequence"/>
</dbReference>
<reference evidence="8 9" key="1">
    <citation type="submission" date="2024-02" db="EMBL/GenBank/DDBJ databases">
        <title>A novel Wenzhouxiangellaceae bacterium, isolated from coastal sediments.</title>
        <authorList>
            <person name="Du Z.-J."/>
            <person name="Ye Y.-Q."/>
            <person name="Zhang X.-Y."/>
        </authorList>
    </citation>
    <scope>NUCLEOTIDE SEQUENCE [LARGE SCALE GENOMIC DNA]</scope>
    <source>
        <strain evidence="8 9">CH-27</strain>
    </source>
</reference>
<dbReference type="InterPro" id="IPR015422">
    <property type="entry name" value="PyrdxlP-dep_Trfase_small"/>
</dbReference>
<accession>A0AAW9RF29</accession>
<dbReference type="Gene3D" id="1.20.1340.10">
    <property type="entry name" value="dopa decarboxylase, N-terminal domain"/>
    <property type="match status" value="1"/>
</dbReference>